<dbReference type="InterPro" id="IPR002018">
    <property type="entry name" value="CarbesteraseB"/>
</dbReference>
<name>A0A7R9GHB3_9CRUS</name>
<evidence type="ECO:0000313" key="8">
    <source>
        <dbReference type="EMBL" id="CAD7280982.1"/>
    </source>
</evidence>
<keyword evidence="3" id="KW-0719">Serine esterase</keyword>
<dbReference type="PANTHER" id="PTHR43142:SF1">
    <property type="entry name" value="CARBOXYLIC ESTER HYDROLASE"/>
    <property type="match status" value="1"/>
</dbReference>
<keyword evidence="9" id="KW-1185">Reference proteome</keyword>
<dbReference type="Pfam" id="PF00135">
    <property type="entry name" value="COesterase"/>
    <property type="match status" value="1"/>
</dbReference>
<evidence type="ECO:0000256" key="1">
    <source>
        <dbReference type="ARBA" id="ARBA00005964"/>
    </source>
</evidence>
<keyword evidence="5" id="KW-0325">Glycoprotein</keyword>
<dbReference type="OrthoDB" id="19653at2759"/>
<dbReference type="Proteomes" id="UP000678499">
    <property type="component" value="Unassembled WGS sequence"/>
</dbReference>
<dbReference type="InterPro" id="IPR002168">
    <property type="entry name" value="Lipase_GDXG_HIS_AS"/>
</dbReference>
<feature type="domain" description="Carboxylesterase type B" evidence="7">
    <location>
        <begin position="30"/>
        <end position="562"/>
    </location>
</feature>
<sequence>MVSVFSLIIPILGFMVRCDAQPAVGGSFAEVKISSGIVRGRERTGPGGITYFSFPAIPYASAPVGPFRFKAPSSVPVWNGVLDVSSKSVPVCMHMELITKQVVGVEDCLVVNVFTPANLKEKVEPELPVMVYIHGGGYVAGSSTTDLFSPGHLVSRNVIMVSLNYRLSSLGFLSTEDHSAPGNYGILDQIEALNWVQKNIHAFGGDPKQVTIFGISAGGSSVHNLILSPLAKGLFKYAISQSGTSLCDWAIADAPLANTKRLAELLDCPTDTSKKMLHCLRRAPAKELVRIVGSFHKWFLLPLAFGPVVDSNYSEDPIFPRAPVDLLATGDFNRVPWITGVTEDEGYCMSAFAFLNSTLARKLDTEWLQYCPLILDIENTVEMDKMDEVCLKIKEQYFGNATVSENLHLLTKMAGERSFKSCAKLSADLQSRFSPVYLYTFEYEGTLGWLDLVIGATKLGGNIKGLNLSKPKGKFSSLRMFIINGKFRVAHADDMFYLFDMPWFHSVPRTESDKKVLANFVDLWTNFAKFGDPTPDTDANKFPLRWPKYDPQNKNAIRCVINEELSLSDASLIDDTADQFWRSLPIRENIPKLWKREEL</sequence>
<comment type="similarity">
    <text evidence="1 6">Belongs to the type-B carboxylesterase/lipase family.</text>
</comment>
<dbReference type="AlphaFoldDB" id="A0A7R9GHB3"/>
<proteinExistence type="inferred from homology"/>
<dbReference type="PROSITE" id="PS00122">
    <property type="entry name" value="CARBOXYLESTERASE_B_1"/>
    <property type="match status" value="1"/>
</dbReference>
<comment type="similarity">
    <text evidence="2">Belongs to the 'GDXG' lipolytic enzyme family.</text>
</comment>
<dbReference type="GO" id="GO:0052689">
    <property type="term" value="F:carboxylic ester hydrolase activity"/>
    <property type="evidence" value="ECO:0007669"/>
    <property type="project" value="UniProtKB-KW"/>
</dbReference>
<reference evidence="8" key="1">
    <citation type="submission" date="2020-11" db="EMBL/GenBank/DDBJ databases">
        <authorList>
            <person name="Tran Van P."/>
        </authorList>
    </citation>
    <scope>NUCLEOTIDE SEQUENCE</scope>
</reference>
<gene>
    <name evidence="8" type="ORF">NMOB1V02_LOCUS8637</name>
</gene>
<evidence type="ECO:0000256" key="4">
    <source>
        <dbReference type="ARBA" id="ARBA00022801"/>
    </source>
</evidence>
<protein>
    <recommendedName>
        <fullName evidence="6">Carboxylic ester hydrolase</fullName>
        <ecNumber evidence="6">3.1.1.-</ecNumber>
    </recommendedName>
</protein>
<feature type="chain" id="PRO_5036509514" description="Carboxylic ester hydrolase" evidence="6">
    <location>
        <begin position="21"/>
        <end position="599"/>
    </location>
</feature>
<dbReference type="EMBL" id="CAJPEX010002527">
    <property type="protein sequence ID" value="CAG0921134.1"/>
    <property type="molecule type" value="Genomic_DNA"/>
</dbReference>
<dbReference type="SUPFAM" id="SSF53474">
    <property type="entry name" value="alpha/beta-Hydrolases"/>
    <property type="match status" value="1"/>
</dbReference>
<evidence type="ECO:0000259" key="7">
    <source>
        <dbReference type="Pfam" id="PF00135"/>
    </source>
</evidence>
<dbReference type="InterPro" id="IPR029058">
    <property type="entry name" value="AB_hydrolase_fold"/>
</dbReference>
<evidence type="ECO:0000256" key="3">
    <source>
        <dbReference type="ARBA" id="ARBA00022487"/>
    </source>
</evidence>
<evidence type="ECO:0000256" key="6">
    <source>
        <dbReference type="RuleBase" id="RU361235"/>
    </source>
</evidence>
<evidence type="ECO:0000313" key="9">
    <source>
        <dbReference type="Proteomes" id="UP000678499"/>
    </source>
</evidence>
<dbReference type="PROSITE" id="PS01173">
    <property type="entry name" value="LIPASE_GDXG_HIS"/>
    <property type="match status" value="1"/>
</dbReference>
<accession>A0A7R9GHB3</accession>
<dbReference type="PANTHER" id="PTHR43142">
    <property type="entry name" value="CARBOXYLIC ESTER HYDROLASE"/>
    <property type="match status" value="1"/>
</dbReference>
<dbReference type="InterPro" id="IPR019826">
    <property type="entry name" value="Carboxylesterase_B_AS"/>
</dbReference>
<feature type="signal peptide" evidence="6">
    <location>
        <begin position="1"/>
        <end position="20"/>
    </location>
</feature>
<dbReference type="Gene3D" id="3.40.50.1820">
    <property type="entry name" value="alpha/beta hydrolase"/>
    <property type="match status" value="1"/>
</dbReference>
<keyword evidence="6" id="KW-0732">Signal</keyword>
<dbReference type="EC" id="3.1.1.-" evidence="6"/>
<evidence type="ECO:0000256" key="2">
    <source>
        <dbReference type="ARBA" id="ARBA00010515"/>
    </source>
</evidence>
<keyword evidence="4 6" id="KW-0378">Hydrolase</keyword>
<dbReference type="EMBL" id="OA884564">
    <property type="protein sequence ID" value="CAD7280982.1"/>
    <property type="molecule type" value="Genomic_DNA"/>
</dbReference>
<organism evidence="8">
    <name type="scientific">Notodromas monacha</name>
    <dbReference type="NCBI Taxonomy" id="399045"/>
    <lineage>
        <taxon>Eukaryota</taxon>
        <taxon>Metazoa</taxon>
        <taxon>Ecdysozoa</taxon>
        <taxon>Arthropoda</taxon>
        <taxon>Crustacea</taxon>
        <taxon>Oligostraca</taxon>
        <taxon>Ostracoda</taxon>
        <taxon>Podocopa</taxon>
        <taxon>Podocopida</taxon>
        <taxon>Cypridocopina</taxon>
        <taxon>Cypridoidea</taxon>
        <taxon>Cyprididae</taxon>
        <taxon>Notodromas</taxon>
    </lineage>
</organism>
<evidence type="ECO:0000256" key="5">
    <source>
        <dbReference type="ARBA" id="ARBA00023180"/>
    </source>
</evidence>